<reference evidence="1" key="1">
    <citation type="submission" date="2020-06" db="EMBL/GenBank/DDBJ databases">
        <title>Draft genome of Bugula neritina, a colonial animal packing powerful symbionts and potential medicines.</title>
        <authorList>
            <person name="Rayko M."/>
        </authorList>
    </citation>
    <scope>NUCLEOTIDE SEQUENCE [LARGE SCALE GENOMIC DNA]</scope>
    <source>
        <strain evidence="1">Kwan_BN1</strain>
    </source>
</reference>
<evidence type="ECO:0000313" key="2">
    <source>
        <dbReference type="Proteomes" id="UP000593567"/>
    </source>
</evidence>
<proteinExistence type="predicted"/>
<sequence length="239" mass="26496">MQALFFFAISKEGPVAKQLHKSFTIPIRNHAQNKYGICETCVILNSEYNMGLHVKAKKHITTLKGVARTMRASGGWLEKQMSVRDNDFWNVQVKPPVAASNPVVITAATSPVEYDAKTGSSTADLFDLKDPQIGFLHSILTGVVSISSYKKMKATQTVPQHIEDNAKKEQRAMIVKMCTTTGHLVISIARRVIEREVRAKILEYYPEVTPQLIDIIAGLQPDILKLIASTPILDSPPPM</sequence>
<evidence type="ECO:0000313" key="1">
    <source>
        <dbReference type="EMBL" id="KAF6023862.1"/>
    </source>
</evidence>
<accession>A0A7J7JC69</accession>
<protein>
    <submittedName>
        <fullName evidence="1">Uncharacterized protein</fullName>
    </submittedName>
</protein>
<dbReference type="EMBL" id="VXIV02002656">
    <property type="protein sequence ID" value="KAF6023862.1"/>
    <property type="molecule type" value="Genomic_DNA"/>
</dbReference>
<dbReference type="AlphaFoldDB" id="A0A7J7JC69"/>
<gene>
    <name evidence="1" type="ORF">EB796_017824</name>
</gene>
<keyword evidence="2" id="KW-1185">Reference proteome</keyword>
<dbReference type="Proteomes" id="UP000593567">
    <property type="component" value="Unassembled WGS sequence"/>
</dbReference>
<name>A0A7J7JC69_BUGNE</name>
<organism evidence="1 2">
    <name type="scientific">Bugula neritina</name>
    <name type="common">Brown bryozoan</name>
    <name type="synonym">Sertularia neritina</name>
    <dbReference type="NCBI Taxonomy" id="10212"/>
    <lineage>
        <taxon>Eukaryota</taxon>
        <taxon>Metazoa</taxon>
        <taxon>Spiralia</taxon>
        <taxon>Lophotrochozoa</taxon>
        <taxon>Bryozoa</taxon>
        <taxon>Gymnolaemata</taxon>
        <taxon>Cheilostomatida</taxon>
        <taxon>Flustrina</taxon>
        <taxon>Buguloidea</taxon>
        <taxon>Bugulidae</taxon>
        <taxon>Bugula</taxon>
    </lineage>
</organism>
<comment type="caution">
    <text evidence="1">The sequence shown here is derived from an EMBL/GenBank/DDBJ whole genome shotgun (WGS) entry which is preliminary data.</text>
</comment>